<evidence type="ECO:0000313" key="2">
    <source>
        <dbReference type="Proteomes" id="UP001202867"/>
    </source>
</evidence>
<dbReference type="EMBL" id="JALKCG010000001">
    <property type="protein sequence ID" value="MCK0207301.1"/>
    <property type="molecule type" value="Genomic_DNA"/>
</dbReference>
<accession>A0ABT0DJ44</accession>
<protein>
    <submittedName>
        <fullName evidence="1">Sel1 repeat family protein</fullName>
    </submittedName>
</protein>
<name>A0ABT0DJ44_9HYPH</name>
<proteinExistence type="predicted"/>
<organism evidence="1 2">
    <name type="scientific">Ancylobacter koreensis</name>
    <dbReference type="NCBI Taxonomy" id="266121"/>
    <lineage>
        <taxon>Bacteria</taxon>
        <taxon>Pseudomonadati</taxon>
        <taxon>Pseudomonadota</taxon>
        <taxon>Alphaproteobacteria</taxon>
        <taxon>Hyphomicrobiales</taxon>
        <taxon>Xanthobacteraceae</taxon>
        <taxon>Ancylobacter</taxon>
    </lineage>
</organism>
<evidence type="ECO:0000313" key="1">
    <source>
        <dbReference type="EMBL" id="MCK0207301.1"/>
    </source>
</evidence>
<dbReference type="Proteomes" id="UP001202867">
    <property type="component" value="Unassembled WGS sequence"/>
</dbReference>
<dbReference type="SUPFAM" id="SSF81901">
    <property type="entry name" value="HCP-like"/>
    <property type="match status" value="1"/>
</dbReference>
<gene>
    <name evidence="1" type="ORF">MWN33_04555</name>
</gene>
<reference evidence="1 2" key="1">
    <citation type="submission" date="2022-04" db="EMBL/GenBank/DDBJ databases">
        <authorList>
            <person name="Grouzdev D.S."/>
            <person name="Pantiukh K.S."/>
            <person name="Krutkina M.S."/>
        </authorList>
    </citation>
    <scope>NUCLEOTIDE SEQUENCE [LARGE SCALE GENOMIC DNA]</scope>
    <source>
        <strain evidence="1 2">Jip08</strain>
    </source>
</reference>
<dbReference type="InterPro" id="IPR006597">
    <property type="entry name" value="Sel1-like"/>
</dbReference>
<dbReference type="Pfam" id="PF08238">
    <property type="entry name" value="Sel1"/>
    <property type="match status" value="3"/>
</dbReference>
<dbReference type="InterPro" id="IPR050767">
    <property type="entry name" value="Sel1_AlgK"/>
</dbReference>
<keyword evidence="2" id="KW-1185">Reference proteome</keyword>
<comment type="caution">
    <text evidence="1">The sequence shown here is derived from an EMBL/GenBank/DDBJ whole genome shotgun (WGS) entry which is preliminary data.</text>
</comment>
<dbReference type="Gene3D" id="1.25.40.10">
    <property type="entry name" value="Tetratricopeptide repeat domain"/>
    <property type="match status" value="1"/>
</dbReference>
<dbReference type="InterPro" id="IPR011990">
    <property type="entry name" value="TPR-like_helical_dom_sf"/>
</dbReference>
<sequence length="152" mass="16186">MEGVPRDAGRARQLYEQAAAAGNVAAMHNLGVMLASGVDGQPDYRTAAIWFTRAAERGVRDSQYNLAVLYARGFGVAASPSEAWRWFALAAARGDGEAAAKRDEMAARLDARSLAAARQAVEHWAPLTVDAKANDTALADWSNGAPRQTASR</sequence>
<dbReference type="PANTHER" id="PTHR11102">
    <property type="entry name" value="SEL-1-LIKE PROTEIN"/>
    <property type="match status" value="1"/>
</dbReference>
<dbReference type="PANTHER" id="PTHR11102:SF160">
    <property type="entry name" value="ERAD-ASSOCIATED E3 UBIQUITIN-PROTEIN LIGASE COMPONENT HRD3"/>
    <property type="match status" value="1"/>
</dbReference>
<reference evidence="2" key="2">
    <citation type="submission" date="2023-07" db="EMBL/GenBank/DDBJ databases">
        <title>Ancylobacter moscoviensis sp. nov., facultatively methylotrophic bacteria from activated sludge and the reclassification of Starkeya novella (Starkey 1934) Kelly et al. 2000 as Ancylobacter novellus comb. nov., Starkeya koreensis Im et al. 2006 as Ancylobacter koreensis comb.nov., Angulomicrobium tetraedrale Vasil'eva et al. 1986 as Ancylobacter tetraedralis comb. nov., Angulomicrobium amanitiforme Fritz et al. 2004 as Ancylobacter amanitiformis comb. nov. and Methylorhabdus multivorans Doronina et al. 1996 as Ancylobacter multivorans comb. nov. and emended description of the genus Ancylobacter.</title>
        <authorList>
            <person name="Doronina N."/>
            <person name="Chemodurova A."/>
            <person name="Grouzdev D."/>
            <person name="Koziaeva V."/>
            <person name="Shi W."/>
            <person name="Wu L."/>
            <person name="Kaparullina E."/>
        </authorList>
    </citation>
    <scope>NUCLEOTIDE SEQUENCE [LARGE SCALE GENOMIC DNA]</scope>
    <source>
        <strain evidence="2">Jip08</strain>
    </source>
</reference>
<dbReference type="SMART" id="SM00671">
    <property type="entry name" value="SEL1"/>
    <property type="match status" value="2"/>
</dbReference>